<proteinExistence type="predicted"/>
<name>A0A397V025_9GLOM</name>
<feature type="region of interest" description="Disordered" evidence="1">
    <location>
        <begin position="82"/>
        <end position="106"/>
    </location>
</feature>
<dbReference type="Proteomes" id="UP000266673">
    <property type="component" value="Unassembled WGS sequence"/>
</dbReference>
<feature type="compositionally biased region" description="Basic and acidic residues" evidence="1">
    <location>
        <begin position="87"/>
        <end position="100"/>
    </location>
</feature>
<gene>
    <name evidence="2" type="ORF">C2G38_2318303</name>
</gene>
<dbReference type="STRING" id="44941.A0A397V025"/>
<evidence type="ECO:0000313" key="2">
    <source>
        <dbReference type="EMBL" id="RIB15850.1"/>
    </source>
</evidence>
<sequence length="175" mass="20143">MSKLRADITYQHRREPDDLFSTFFNTASTHVNTTMHDNAHSDTTSTQMTHDNTTLTQTIHSNTTSTQMTHDNTTLTQTIHSNTNIDSSDKTQNEHLGADNKDEDNEECDLPYISEAEFGEYLQEWVEMLDEEEEADIIEDQDDYIELDDIIHPAIDENAKWKLSGLFCSLELPFH</sequence>
<dbReference type="OrthoDB" id="5667937at2759"/>
<organism evidence="2 3">
    <name type="scientific">Gigaspora rosea</name>
    <dbReference type="NCBI Taxonomy" id="44941"/>
    <lineage>
        <taxon>Eukaryota</taxon>
        <taxon>Fungi</taxon>
        <taxon>Fungi incertae sedis</taxon>
        <taxon>Mucoromycota</taxon>
        <taxon>Glomeromycotina</taxon>
        <taxon>Glomeromycetes</taxon>
        <taxon>Diversisporales</taxon>
        <taxon>Gigasporaceae</taxon>
        <taxon>Gigaspora</taxon>
    </lineage>
</organism>
<keyword evidence="3" id="KW-1185">Reference proteome</keyword>
<reference evidence="2 3" key="1">
    <citation type="submission" date="2018-06" db="EMBL/GenBank/DDBJ databases">
        <title>Comparative genomics reveals the genomic features of Rhizophagus irregularis, R. cerebriforme, R. diaphanum and Gigaspora rosea, and their symbiotic lifestyle signature.</title>
        <authorList>
            <person name="Morin E."/>
            <person name="San Clemente H."/>
            <person name="Chen E.C.H."/>
            <person name="De La Providencia I."/>
            <person name="Hainaut M."/>
            <person name="Kuo A."/>
            <person name="Kohler A."/>
            <person name="Murat C."/>
            <person name="Tang N."/>
            <person name="Roy S."/>
            <person name="Loubradou J."/>
            <person name="Henrissat B."/>
            <person name="Grigoriev I.V."/>
            <person name="Corradi N."/>
            <person name="Roux C."/>
            <person name="Martin F.M."/>
        </authorList>
    </citation>
    <scope>NUCLEOTIDE SEQUENCE [LARGE SCALE GENOMIC DNA]</scope>
    <source>
        <strain evidence="2 3">DAOM 194757</strain>
    </source>
</reference>
<dbReference type="EMBL" id="QKWP01000718">
    <property type="protein sequence ID" value="RIB15850.1"/>
    <property type="molecule type" value="Genomic_DNA"/>
</dbReference>
<evidence type="ECO:0000256" key="1">
    <source>
        <dbReference type="SAM" id="MobiDB-lite"/>
    </source>
</evidence>
<accession>A0A397V025</accession>
<evidence type="ECO:0000313" key="3">
    <source>
        <dbReference type="Proteomes" id="UP000266673"/>
    </source>
</evidence>
<dbReference type="AlphaFoldDB" id="A0A397V025"/>
<comment type="caution">
    <text evidence="2">The sequence shown here is derived from an EMBL/GenBank/DDBJ whole genome shotgun (WGS) entry which is preliminary data.</text>
</comment>
<protein>
    <submittedName>
        <fullName evidence="2">Uncharacterized protein</fullName>
    </submittedName>
</protein>